<keyword evidence="8" id="KW-1185">Reference proteome</keyword>
<protein>
    <submittedName>
        <fullName evidence="7">Leucine-rich repeat-containing protein 4B</fullName>
    </submittedName>
</protein>
<keyword evidence="5" id="KW-0812">Transmembrane</keyword>
<gene>
    <name evidence="7" type="ORF">HOLleu_05337</name>
</gene>
<feature type="transmembrane region" description="Helical" evidence="5">
    <location>
        <begin position="423"/>
        <end position="448"/>
    </location>
</feature>
<dbReference type="SMART" id="SM00409">
    <property type="entry name" value="IG"/>
    <property type="match status" value="1"/>
</dbReference>
<evidence type="ECO:0000256" key="4">
    <source>
        <dbReference type="ARBA" id="ARBA00023157"/>
    </source>
</evidence>
<evidence type="ECO:0000256" key="3">
    <source>
        <dbReference type="ARBA" id="ARBA00022737"/>
    </source>
</evidence>
<evidence type="ECO:0000313" key="7">
    <source>
        <dbReference type="EMBL" id="KAJ8046605.1"/>
    </source>
</evidence>
<dbReference type="SUPFAM" id="SSF48726">
    <property type="entry name" value="Immunoglobulin"/>
    <property type="match status" value="1"/>
</dbReference>
<dbReference type="InterPro" id="IPR013783">
    <property type="entry name" value="Ig-like_fold"/>
</dbReference>
<dbReference type="PROSITE" id="PS51450">
    <property type="entry name" value="LRR"/>
    <property type="match status" value="3"/>
</dbReference>
<comment type="caution">
    <text evidence="7">The sequence shown here is derived from an EMBL/GenBank/DDBJ whole genome shotgun (WGS) entry which is preliminary data.</text>
</comment>
<dbReference type="PROSITE" id="PS50835">
    <property type="entry name" value="IG_LIKE"/>
    <property type="match status" value="1"/>
</dbReference>
<dbReference type="Proteomes" id="UP001152320">
    <property type="component" value="Chromosome 2"/>
</dbReference>
<dbReference type="InterPro" id="IPR050328">
    <property type="entry name" value="Dev_Immune_Receptor"/>
</dbReference>
<dbReference type="Gene3D" id="2.60.40.10">
    <property type="entry name" value="Immunoglobulins"/>
    <property type="match status" value="1"/>
</dbReference>
<dbReference type="InterPro" id="IPR032675">
    <property type="entry name" value="LRR_dom_sf"/>
</dbReference>
<dbReference type="InterPro" id="IPR003599">
    <property type="entry name" value="Ig_sub"/>
</dbReference>
<keyword evidence="1" id="KW-0433">Leucine-rich repeat</keyword>
<dbReference type="InterPro" id="IPR013151">
    <property type="entry name" value="Immunoglobulin_dom"/>
</dbReference>
<dbReference type="InterPro" id="IPR007110">
    <property type="entry name" value="Ig-like_dom"/>
</dbReference>
<proteinExistence type="predicted"/>
<evidence type="ECO:0000256" key="2">
    <source>
        <dbReference type="ARBA" id="ARBA00022729"/>
    </source>
</evidence>
<keyword evidence="2" id="KW-0732">Signal</keyword>
<keyword evidence="5" id="KW-1133">Transmembrane helix</keyword>
<reference evidence="7" key="1">
    <citation type="submission" date="2021-10" db="EMBL/GenBank/DDBJ databases">
        <title>Tropical sea cucumber genome reveals ecological adaptation and Cuvierian tubules defense mechanism.</title>
        <authorList>
            <person name="Chen T."/>
        </authorList>
    </citation>
    <scope>NUCLEOTIDE SEQUENCE</scope>
    <source>
        <strain evidence="7">Nanhai2018</strain>
        <tissue evidence="7">Muscle</tissue>
    </source>
</reference>
<dbReference type="Pfam" id="PF13855">
    <property type="entry name" value="LRR_8"/>
    <property type="match status" value="3"/>
</dbReference>
<dbReference type="GO" id="GO:0005615">
    <property type="term" value="C:extracellular space"/>
    <property type="evidence" value="ECO:0007669"/>
    <property type="project" value="TreeGrafter"/>
</dbReference>
<evidence type="ECO:0000259" key="6">
    <source>
        <dbReference type="PROSITE" id="PS50835"/>
    </source>
</evidence>
<accession>A0A9Q1HI57</accession>
<dbReference type="PANTHER" id="PTHR24373:SF261">
    <property type="entry name" value="VASORIN"/>
    <property type="match status" value="1"/>
</dbReference>
<sequence>MQLREIPSDVPLDTQALLLGSNLIHYVSLESFLEVTGLIELHLERNLIGFVPSKAFHPLIKLKFLDLKYNRIKVVPRLAFSGLSNLERLDLAGNMISSIHAESFTFTPNVQILNLYDNPLKDLPDLLFQSSPHMMSLNIGKCSMESLTRSIFQGLHNLTTLVLSENENLDAIQDYVFTDLTNLEKLMLDHGGLKRLTSRAFSGLYNLKELRLDHNRLAHTLYLHIFEDSSEIEILRLDGNTFSSLHYNVIVSLKNLEWLQLDDNRWRCDCGLLGMRAFWSQRRPPMLTSPGIRCSHPEKYRDLDLWNIPISSIVESCLRSIERNVQFKEVELGSTVVLECSLSQKNDSYLAWFSSNGAYIPEDTFEGNNSRYQFDSDGALTITTVTEVDIGPFICSVTYPDGATALRAVMLTPMETGEASSTMTYVLIIVSFTILMILIFVLLLVVILQRNRKLDVTNPQRPASYNPLTILTMRTRRRIEQAYAYAYADVQRQREPKEIDAYAISASITEEKFENSHVQTDSSGTKQVPSYGTLSLGDRLSSITNSMEKYRLQGSASDPCDAYAYVSPNRINRQRILKNEIEKDSQQSGETIATALEINQTADTNDLENRESNAYIEILD</sequence>
<evidence type="ECO:0000256" key="1">
    <source>
        <dbReference type="ARBA" id="ARBA00022614"/>
    </source>
</evidence>
<feature type="domain" description="Ig-like" evidence="6">
    <location>
        <begin position="309"/>
        <end position="412"/>
    </location>
</feature>
<organism evidence="7 8">
    <name type="scientific">Holothuria leucospilota</name>
    <name type="common">Black long sea cucumber</name>
    <name type="synonym">Mertensiothuria leucospilota</name>
    <dbReference type="NCBI Taxonomy" id="206669"/>
    <lineage>
        <taxon>Eukaryota</taxon>
        <taxon>Metazoa</taxon>
        <taxon>Echinodermata</taxon>
        <taxon>Eleutherozoa</taxon>
        <taxon>Echinozoa</taxon>
        <taxon>Holothuroidea</taxon>
        <taxon>Aspidochirotacea</taxon>
        <taxon>Aspidochirotida</taxon>
        <taxon>Holothuriidae</taxon>
        <taxon>Holothuria</taxon>
    </lineage>
</organism>
<dbReference type="InterPro" id="IPR001611">
    <property type="entry name" value="Leu-rich_rpt"/>
</dbReference>
<dbReference type="Pfam" id="PF00047">
    <property type="entry name" value="ig"/>
    <property type="match status" value="1"/>
</dbReference>
<keyword evidence="5" id="KW-0472">Membrane</keyword>
<dbReference type="SMART" id="SM00369">
    <property type="entry name" value="LRR_TYP"/>
    <property type="match status" value="7"/>
</dbReference>
<keyword evidence="3" id="KW-0677">Repeat</keyword>
<name>A0A9Q1HI57_HOLLE</name>
<dbReference type="InterPro" id="IPR003591">
    <property type="entry name" value="Leu-rich_rpt_typical-subtyp"/>
</dbReference>
<dbReference type="AlphaFoldDB" id="A0A9Q1HI57"/>
<dbReference type="EMBL" id="JAIZAY010000002">
    <property type="protein sequence ID" value="KAJ8046605.1"/>
    <property type="molecule type" value="Genomic_DNA"/>
</dbReference>
<dbReference type="Gene3D" id="3.80.10.10">
    <property type="entry name" value="Ribonuclease Inhibitor"/>
    <property type="match status" value="2"/>
</dbReference>
<dbReference type="SUPFAM" id="SSF52058">
    <property type="entry name" value="L domain-like"/>
    <property type="match status" value="1"/>
</dbReference>
<dbReference type="PANTHER" id="PTHR24373">
    <property type="entry name" value="SLIT RELATED LEUCINE-RICH REPEAT NEURONAL PROTEIN"/>
    <property type="match status" value="1"/>
</dbReference>
<evidence type="ECO:0000256" key="5">
    <source>
        <dbReference type="SAM" id="Phobius"/>
    </source>
</evidence>
<evidence type="ECO:0000313" key="8">
    <source>
        <dbReference type="Proteomes" id="UP001152320"/>
    </source>
</evidence>
<dbReference type="GO" id="GO:0031012">
    <property type="term" value="C:extracellular matrix"/>
    <property type="evidence" value="ECO:0007669"/>
    <property type="project" value="TreeGrafter"/>
</dbReference>
<keyword evidence="4" id="KW-1015">Disulfide bond</keyword>
<dbReference type="InterPro" id="IPR036179">
    <property type="entry name" value="Ig-like_dom_sf"/>
</dbReference>
<dbReference type="OrthoDB" id="1055097at2759"/>